<sequence>MIGEMRDAEQPENSSESNTANFKRLLGDVTRDLYPGCKGYSLLSFIVKLLHIKVLNRMTDKTVNMTLELMKDVLPKDNLVPSSFYWARKLLSGIELGYKKIGVCRYDCALFWKENEHENFCHVCNEPRWKYMMQRKMGSYQINVYFPLKPRLQRLFMSSKTASDMRWHAEKRIDVECILSHPADSIAWKDFDKQYPDFARDPRNIRLGLTTDGFNPFGNMSTSYKKNICDSVLGTLLNIKGKTKNTEKAREDLRDLNIRKELHLQKHGSTIVKPKACYTLSPSEKKGICDLLKSVKFLDGYAANISRCIKDGKISGIKSHDCHVLLQRLIPVGIRGYLNKDVTEALFELGEFFRILCSKTRKVADIEKLERNIPLILCKLEKIFPPAFFDVMVHLVVHLPQEAKIAGPVHSR</sequence>
<dbReference type="Pfam" id="PF02992">
    <property type="entry name" value="Transposase_21"/>
    <property type="match status" value="1"/>
</dbReference>
<reference evidence="2" key="1">
    <citation type="submission" date="2020-06" db="EMBL/GenBank/DDBJ databases">
        <authorList>
            <person name="Li T."/>
            <person name="Hu X."/>
            <person name="Zhang T."/>
            <person name="Song X."/>
            <person name="Zhang H."/>
            <person name="Dai N."/>
            <person name="Sheng W."/>
            <person name="Hou X."/>
            <person name="Wei L."/>
        </authorList>
    </citation>
    <scope>NUCLEOTIDE SEQUENCE</scope>
    <source>
        <strain evidence="2">G02</strain>
        <tissue evidence="2">Leaf</tissue>
    </source>
</reference>
<feature type="domain" description="DUF4218" evidence="1">
    <location>
        <begin position="356"/>
        <end position="412"/>
    </location>
</feature>
<name>A0AAW2S3L2_SESRA</name>
<proteinExistence type="predicted"/>
<organism evidence="2">
    <name type="scientific">Sesamum radiatum</name>
    <name type="common">Black benniseed</name>
    <dbReference type="NCBI Taxonomy" id="300843"/>
    <lineage>
        <taxon>Eukaryota</taxon>
        <taxon>Viridiplantae</taxon>
        <taxon>Streptophyta</taxon>
        <taxon>Embryophyta</taxon>
        <taxon>Tracheophyta</taxon>
        <taxon>Spermatophyta</taxon>
        <taxon>Magnoliopsida</taxon>
        <taxon>eudicotyledons</taxon>
        <taxon>Gunneridae</taxon>
        <taxon>Pentapetalae</taxon>
        <taxon>asterids</taxon>
        <taxon>lamiids</taxon>
        <taxon>Lamiales</taxon>
        <taxon>Pedaliaceae</taxon>
        <taxon>Sesamum</taxon>
    </lineage>
</organism>
<dbReference type="PANTHER" id="PTHR10775:SF185">
    <property type="entry name" value="OS08G0208400 PROTEIN"/>
    <property type="match status" value="1"/>
</dbReference>
<dbReference type="InterPro" id="IPR004242">
    <property type="entry name" value="Transposase_21"/>
</dbReference>
<dbReference type="PANTHER" id="PTHR10775">
    <property type="entry name" value="OS08G0208400 PROTEIN"/>
    <property type="match status" value="1"/>
</dbReference>
<dbReference type="EMBL" id="JACGWJ010000012">
    <property type="protein sequence ID" value="KAL0386311.1"/>
    <property type="molecule type" value="Genomic_DNA"/>
</dbReference>
<dbReference type="AlphaFoldDB" id="A0AAW2S3L2"/>
<dbReference type="InterPro" id="IPR025452">
    <property type="entry name" value="DUF4218"/>
</dbReference>
<accession>A0AAW2S3L2</accession>
<comment type="caution">
    <text evidence="2">The sequence shown here is derived from an EMBL/GenBank/DDBJ whole genome shotgun (WGS) entry which is preliminary data.</text>
</comment>
<gene>
    <name evidence="2" type="ORF">Sradi_3025400</name>
</gene>
<reference evidence="2" key="2">
    <citation type="journal article" date="2024" name="Plant">
        <title>Genomic evolution and insights into agronomic trait innovations of Sesamum species.</title>
        <authorList>
            <person name="Miao H."/>
            <person name="Wang L."/>
            <person name="Qu L."/>
            <person name="Liu H."/>
            <person name="Sun Y."/>
            <person name="Le M."/>
            <person name="Wang Q."/>
            <person name="Wei S."/>
            <person name="Zheng Y."/>
            <person name="Lin W."/>
            <person name="Duan Y."/>
            <person name="Cao H."/>
            <person name="Xiong S."/>
            <person name="Wang X."/>
            <person name="Wei L."/>
            <person name="Li C."/>
            <person name="Ma Q."/>
            <person name="Ju M."/>
            <person name="Zhao R."/>
            <person name="Li G."/>
            <person name="Mu C."/>
            <person name="Tian Q."/>
            <person name="Mei H."/>
            <person name="Zhang T."/>
            <person name="Gao T."/>
            <person name="Zhang H."/>
        </authorList>
    </citation>
    <scope>NUCLEOTIDE SEQUENCE</scope>
    <source>
        <strain evidence="2">G02</strain>
    </source>
</reference>
<evidence type="ECO:0000259" key="1">
    <source>
        <dbReference type="Pfam" id="PF13960"/>
    </source>
</evidence>
<evidence type="ECO:0000313" key="2">
    <source>
        <dbReference type="EMBL" id="KAL0386311.1"/>
    </source>
</evidence>
<protein>
    <recommendedName>
        <fullName evidence="1">DUF4218 domain-containing protein</fullName>
    </recommendedName>
</protein>
<dbReference type="Pfam" id="PF13960">
    <property type="entry name" value="DUF4218"/>
    <property type="match status" value="1"/>
</dbReference>